<evidence type="ECO:0000313" key="3">
    <source>
        <dbReference type="EMBL" id="AKS33694.1"/>
    </source>
</evidence>
<feature type="chain" id="PRO_5038630810" description="ABC transporter substrate-binding protein" evidence="2">
    <location>
        <begin position="24"/>
        <end position="367"/>
    </location>
</feature>
<dbReference type="PATRIC" id="fig|134601.6.peg.4005"/>
<dbReference type="Pfam" id="PF13416">
    <property type="entry name" value="SBP_bac_8"/>
    <property type="match status" value="1"/>
</dbReference>
<reference evidence="3 4" key="1">
    <citation type="submission" date="2015-07" db="EMBL/GenBank/DDBJ databases">
        <title>Complete genome sequence of Mycobacterium goodii X7B, a facultative thermophilic biodesulfurizing bacterium.</title>
        <authorList>
            <person name="Yu B."/>
            <person name="Li F."/>
            <person name="Xu P."/>
        </authorList>
    </citation>
    <scope>NUCLEOTIDE SEQUENCE [LARGE SCALE GENOMIC DNA]</scope>
    <source>
        <strain evidence="3 4">X7B</strain>
    </source>
</reference>
<feature type="signal peptide" evidence="2">
    <location>
        <begin position="1"/>
        <end position="23"/>
    </location>
</feature>
<sequence length="367" mass="39079">MKTISRRSAFGVIVAGLVLSSAACGGSAGQMQQGQPLVIDDETIATAELVDAASQEGALTVYTAVNEATTTAMNDAFTEDTGIPVEYVRSPSGRLYERIKSEMGAGNFSADVVAIGDPSLVVDLDKSGLFTPYQVPSDAELDQQYKSKNGTYYTYASSPTVLAYNTEAYQGTPPTSWAQLVDGNGQNRFGLVQASASAGGWRLALFMREKLGNGSDSYWRSLAATKPLLDTSTGSLTEKLARGEIAIAAARPPEIAEAQKDGAPVELIWPTDGTPVHGVYMGVTAKAPHPNAAKLYANWVMSKRGQTVQAEFGADYAVRDGVENPTINDKPAPALADIQPNFVPDEVSIERRDLWVPEWNKVFGVSG</sequence>
<organism evidence="3 4">
    <name type="scientific">Mycolicibacterium goodii</name>
    <name type="common">Mycobacterium goodii</name>
    <dbReference type="NCBI Taxonomy" id="134601"/>
    <lineage>
        <taxon>Bacteria</taxon>
        <taxon>Bacillati</taxon>
        <taxon>Actinomycetota</taxon>
        <taxon>Actinomycetes</taxon>
        <taxon>Mycobacteriales</taxon>
        <taxon>Mycobacteriaceae</taxon>
        <taxon>Mycolicibacterium</taxon>
    </lineage>
</organism>
<accession>A0A0K0X8D6</accession>
<keyword evidence="1 2" id="KW-0732">Signal</keyword>
<evidence type="ECO:0008006" key="5">
    <source>
        <dbReference type="Google" id="ProtNLM"/>
    </source>
</evidence>
<protein>
    <recommendedName>
        <fullName evidence="5">ABC transporter substrate-binding protein</fullName>
    </recommendedName>
</protein>
<dbReference type="OrthoDB" id="366726at2"/>
<dbReference type="KEGG" id="mgo:AFA91_19355"/>
<dbReference type="Proteomes" id="UP000062255">
    <property type="component" value="Chromosome"/>
</dbReference>
<dbReference type="STRING" id="134601.AFA91_19355"/>
<evidence type="ECO:0000256" key="1">
    <source>
        <dbReference type="ARBA" id="ARBA00022729"/>
    </source>
</evidence>
<evidence type="ECO:0000256" key="2">
    <source>
        <dbReference type="SAM" id="SignalP"/>
    </source>
</evidence>
<dbReference type="InterPro" id="IPR006059">
    <property type="entry name" value="SBP"/>
</dbReference>
<dbReference type="PANTHER" id="PTHR30006">
    <property type="entry name" value="THIAMINE-BINDING PERIPLASMIC PROTEIN-RELATED"/>
    <property type="match status" value="1"/>
</dbReference>
<dbReference type="RefSeq" id="WP_049746122.1">
    <property type="nucleotide sequence ID" value="NZ_CP012150.1"/>
</dbReference>
<dbReference type="SUPFAM" id="SSF53850">
    <property type="entry name" value="Periplasmic binding protein-like II"/>
    <property type="match status" value="1"/>
</dbReference>
<dbReference type="PROSITE" id="PS51257">
    <property type="entry name" value="PROKAR_LIPOPROTEIN"/>
    <property type="match status" value="1"/>
</dbReference>
<dbReference type="EMBL" id="CP012150">
    <property type="protein sequence ID" value="AKS33694.1"/>
    <property type="molecule type" value="Genomic_DNA"/>
</dbReference>
<evidence type="ECO:0000313" key="4">
    <source>
        <dbReference type="Proteomes" id="UP000062255"/>
    </source>
</evidence>
<name>A0A0K0X8D6_MYCGD</name>
<dbReference type="Gene3D" id="3.40.190.10">
    <property type="entry name" value="Periplasmic binding protein-like II"/>
    <property type="match status" value="2"/>
</dbReference>
<dbReference type="PANTHER" id="PTHR30006:SF24">
    <property type="entry name" value="SLL0237 PROTEIN"/>
    <property type="match status" value="1"/>
</dbReference>
<dbReference type="AlphaFoldDB" id="A0A0K0X8D6"/>
<proteinExistence type="predicted"/>
<gene>
    <name evidence="3" type="ORF">AFA91_19355</name>
</gene>